<feature type="non-terminal residue" evidence="1">
    <location>
        <position position="1"/>
    </location>
</feature>
<evidence type="ECO:0000313" key="2">
    <source>
        <dbReference type="Proteomes" id="UP000789920"/>
    </source>
</evidence>
<evidence type="ECO:0000313" key="1">
    <source>
        <dbReference type="EMBL" id="CAG8673892.1"/>
    </source>
</evidence>
<sequence>TNNESSLKETISNDSTTLLIEEIFDLKTEENSESSAVKIAQADSLDNLDYDLCD</sequence>
<dbReference type="Proteomes" id="UP000789920">
    <property type="component" value="Unassembled WGS sequence"/>
</dbReference>
<reference evidence="1" key="1">
    <citation type="submission" date="2021-06" db="EMBL/GenBank/DDBJ databases">
        <authorList>
            <person name="Kallberg Y."/>
            <person name="Tangrot J."/>
            <person name="Rosling A."/>
        </authorList>
    </citation>
    <scope>NUCLEOTIDE SEQUENCE</scope>
    <source>
        <strain evidence="1">MA461A</strain>
    </source>
</reference>
<organism evidence="1 2">
    <name type="scientific">Racocetra persica</name>
    <dbReference type="NCBI Taxonomy" id="160502"/>
    <lineage>
        <taxon>Eukaryota</taxon>
        <taxon>Fungi</taxon>
        <taxon>Fungi incertae sedis</taxon>
        <taxon>Mucoromycota</taxon>
        <taxon>Glomeromycotina</taxon>
        <taxon>Glomeromycetes</taxon>
        <taxon>Diversisporales</taxon>
        <taxon>Gigasporaceae</taxon>
        <taxon>Racocetra</taxon>
    </lineage>
</organism>
<protein>
    <submittedName>
        <fullName evidence="1">34066_t:CDS:1</fullName>
    </submittedName>
</protein>
<comment type="caution">
    <text evidence="1">The sequence shown here is derived from an EMBL/GenBank/DDBJ whole genome shotgun (WGS) entry which is preliminary data.</text>
</comment>
<proteinExistence type="predicted"/>
<dbReference type="EMBL" id="CAJVQC010016151">
    <property type="protein sequence ID" value="CAG8673892.1"/>
    <property type="molecule type" value="Genomic_DNA"/>
</dbReference>
<keyword evidence="2" id="KW-1185">Reference proteome</keyword>
<name>A0ACA9NY70_9GLOM</name>
<gene>
    <name evidence="1" type="ORF">RPERSI_LOCUS8803</name>
</gene>
<accession>A0ACA9NY70</accession>
<feature type="non-terminal residue" evidence="1">
    <location>
        <position position="54"/>
    </location>
</feature>